<dbReference type="GO" id="GO:0017108">
    <property type="term" value="F:5'-flap endonuclease activity"/>
    <property type="evidence" value="ECO:0007669"/>
    <property type="project" value="TreeGrafter"/>
</dbReference>
<dbReference type="PANTHER" id="PTHR11081">
    <property type="entry name" value="FLAP ENDONUCLEASE FAMILY MEMBER"/>
    <property type="match status" value="1"/>
</dbReference>
<evidence type="ECO:0000256" key="1">
    <source>
        <dbReference type="SAM" id="MobiDB-lite"/>
    </source>
</evidence>
<gene>
    <name evidence="4" type="ORF">COCSUDRAFT_47423</name>
</gene>
<dbReference type="KEGG" id="csl:COCSUDRAFT_47423"/>
<dbReference type="InterPro" id="IPR029060">
    <property type="entry name" value="PIN-like_dom_sf"/>
</dbReference>
<evidence type="ECO:0000259" key="3">
    <source>
        <dbReference type="SMART" id="SM00485"/>
    </source>
</evidence>
<evidence type="ECO:0000313" key="5">
    <source>
        <dbReference type="Proteomes" id="UP000007264"/>
    </source>
</evidence>
<dbReference type="GeneID" id="17041739"/>
<dbReference type="OrthoDB" id="2959108at2759"/>
<feature type="compositionally biased region" description="Low complexity" evidence="1">
    <location>
        <begin position="732"/>
        <end position="748"/>
    </location>
</feature>
<feature type="region of interest" description="Disordered" evidence="1">
    <location>
        <begin position="916"/>
        <end position="959"/>
    </location>
</feature>
<dbReference type="Proteomes" id="UP000007264">
    <property type="component" value="Unassembled WGS sequence"/>
</dbReference>
<feature type="domain" description="XPG N-terminal" evidence="3">
    <location>
        <begin position="1"/>
        <end position="113"/>
    </location>
</feature>
<sequence length="959" mass="101481">MGVSDLWNLLRSEGMVREWNCETDGQLVQKAVAAKLEGKVVAVDVSLWTCQALMQGALVEVFPEEEARVVKVAFDRIINYLRFGCTPVGVLDGDAPEQKLETLQARFFSRFNRAGGGGGNSHFVHLCSLTAQLFKAMGLWVVQAPGEAEAVCAALDRAGHVDACVTKDSDALLFGAQTLFQTIKPVTSTPNECKLSSVAMRDVRAYLGINEGGELALTAIALLTGGDYHMGGAEGVGQKQALAVVKHLLKGQKSDVGVLDSLAELLAQPPEEHAEVLRHDKCTGCKRCGHEGGRKSSMKNHSTRNPCECCPPAHDGTCRQHVHGSCACAFHRLESLRVVYKAVQKARESPGFLEKAAAAEDAYREQMEEAAKAVAEFGEEQELEPRQRLTWQHRPNVPQVARLVERCGLPWEEQKTRGKMMALLMEWDASNPSTQGEFVPTELVKPHGGQDWRHLMAWKRTNIGSSKDIEADRERLQEKNKSGDFRCLRISTVRDCWPALLQAYERKRAEAADKAAKKEARKAAKEGRAAPQQATAQSREIARMAASMQAFLQPQRKQHAATKPLDKSAAAHSAGDGGDRGLGVLRPSVSNRGGDACNRGASADEAGESEARGRGDDAAAQALARRLGVHSSSSDESGGNAAVSEGQAWVDVLAEDGASAPRETRRGVNSDAAGVDPPGLHSPGKRGRGPAAADVGRSPESSPAESRPAEAATGRNADIIVLGSPEKRQRVPSAAAAGPSRPPSLGRAGRQGAGVPGGQPAAADFSIRRPPALPVASGRGRGRRGSRSAAAVGTAHIERFLQKQPGTCKAALSAGAPGRAEPAGRAPEGTFCAAASHGTPLRGAVAQAGEHPTLQESPIDLTQSASPQRAPHEGAIHAAQHGGSCKTAATVLRSPGGRCSVERGIEELLQSRGVLPLPAAAEQTPQPRPGRQLSFMTPSTDGDIVVDLVTPPSSQPVGD</sequence>
<evidence type="ECO:0008006" key="6">
    <source>
        <dbReference type="Google" id="ProtNLM"/>
    </source>
</evidence>
<keyword evidence="5" id="KW-1185">Reference proteome</keyword>
<dbReference type="InterPro" id="IPR006084">
    <property type="entry name" value="XPG/Rad2"/>
</dbReference>
<reference evidence="4 5" key="1">
    <citation type="journal article" date="2012" name="Genome Biol.">
        <title>The genome of the polar eukaryotic microalga coccomyxa subellipsoidea reveals traits of cold adaptation.</title>
        <authorList>
            <person name="Blanc G."/>
            <person name="Agarkova I."/>
            <person name="Grimwood J."/>
            <person name="Kuo A."/>
            <person name="Brueggeman A."/>
            <person name="Dunigan D."/>
            <person name="Gurnon J."/>
            <person name="Ladunga I."/>
            <person name="Lindquist E."/>
            <person name="Lucas S."/>
            <person name="Pangilinan J."/>
            <person name="Proschold T."/>
            <person name="Salamov A."/>
            <person name="Schmutz J."/>
            <person name="Weeks D."/>
            <person name="Yamada T."/>
            <person name="Claverie J.M."/>
            <person name="Grigoriev I."/>
            <person name="Van Etten J."/>
            <person name="Lomsadze A."/>
            <person name="Borodovsky M."/>
        </authorList>
    </citation>
    <scope>NUCLEOTIDE SEQUENCE [LARGE SCALE GENOMIC DNA]</scope>
    <source>
        <strain evidence="4 5">C-169</strain>
    </source>
</reference>
<feature type="compositionally biased region" description="Basic and acidic residues" evidence="1">
    <location>
        <begin position="515"/>
        <end position="528"/>
    </location>
</feature>
<dbReference type="STRING" id="574566.I0YZC8"/>
<dbReference type="SMART" id="SM00484">
    <property type="entry name" value="XPGI"/>
    <property type="match status" value="1"/>
</dbReference>
<dbReference type="Gene3D" id="3.40.50.1010">
    <property type="entry name" value="5'-nuclease"/>
    <property type="match status" value="2"/>
</dbReference>
<dbReference type="eggNOG" id="KOG2519">
    <property type="taxonomic scope" value="Eukaryota"/>
</dbReference>
<feature type="region of interest" description="Disordered" evidence="1">
    <location>
        <begin position="515"/>
        <end position="539"/>
    </location>
</feature>
<dbReference type="EMBL" id="AGSI01000007">
    <property type="protein sequence ID" value="EIE23747.1"/>
    <property type="molecule type" value="Genomic_DNA"/>
</dbReference>
<comment type="caution">
    <text evidence="4">The sequence shown here is derived from an EMBL/GenBank/DDBJ whole genome shotgun (WGS) entry which is preliminary data.</text>
</comment>
<name>I0YZC8_COCSC</name>
<feature type="region of interest" description="Disordered" evidence="1">
    <location>
        <begin position="655"/>
        <end position="791"/>
    </location>
</feature>
<dbReference type="PRINTS" id="PR00853">
    <property type="entry name" value="XPGRADSUPER"/>
</dbReference>
<dbReference type="AlphaFoldDB" id="I0YZC8"/>
<feature type="domain" description="XPG-I" evidence="2">
    <location>
        <begin position="135"/>
        <end position="209"/>
    </location>
</feature>
<organism evidence="4 5">
    <name type="scientific">Coccomyxa subellipsoidea (strain C-169)</name>
    <name type="common">Green microalga</name>
    <dbReference type="NCBI Taxonomy" id="574566"/>
    <lineage>
        <taxon>Eukaryota</taxon>
        <taxon>Viridiplantae</taxon>
        <taxon>Chlorophyta</taxon>
        <taxon>core chlorophytes</taxon>
        <taxon>Trebouxiophyceae</taxon>
        <taxon>Trebouxiophyceae incertae sedis</taxon>
        <taxon>Coccomyxaceae</taxon>
        <taxon>Coccomyxa</taxon>
        <taxon>Coccomyxa subellipsoidea</taxon>
    </lineage>
</organism>
<feature type="region of interest" description="Disordered" evidence="1">
    <location>
        <begin position="553"/>
        <end position="618"/>
    </location>
</feature>
<evidence type="ECO:0000259" key="2">
    <source>
        <dbReference type="SMART" id="SM00484"/>
    </source>
</evidence>
<dbReference type="Pfam" id="PF00752">
    <property type="entry name" value="XPG_N"/>
    <property type="match status" value="1"/>
</dbReference>
<feature type="compositionally biased region" description="Low complexity" evidence="1">
    <location>
        <begin position="698"/>
        <end position="712"/>
    </location>
</feature>
<proteinExistence type="predicted"/>
<dbReference type="RefSeq" id="XP_005648291.1">
    <property type="nucleotide sequence ID" value="XM_005648234.1"/>
</dbReference>
<evidence type="ECO:0000313" key="4">
    <source>
        <dbReference type="EMBL" id="EIE23747.1"/>
    </source>
</evidence>
<dbReference type="CDD" id="cd09869">
    <property type="entry name" value="PIN_GEN1"/>
    <property type="match status" value="1"/>
</dbReference>
<dbReference type="InterPro" id="IPR006085">
    <property type="entry name" value="XPG_DNA_repair_N"/>
</dbReference>
<protein>
    <recommendedName>
        <fullName evidence="6">XPG-I domain-containing protein</fullName>
    </recommendedName>
</protein>
<dbReference type="InterPro" id="IPR006086">
    <property type="entry name" value="XPG-I_dom"/>
</dbReference>
<dbReference type="PANTHER" id="PTHR11081:SF59">
    <property type="entry name" value="FI23547P1"/>
    <property type="match status" value="1"/>
</dbReference>
<accession>I0YZC8</accession>
<feature type="region of interest" description="Disordered" evidence="1">
    <location>
        <begin position="861"/>
        <end position="884"/>
    </location>
</feature>
<dbReference type="Pfam" id="PF00867">
    <property type="entry name" value="XPG_I"/>
    <property type="match status" value="1"/>
</dbReference>
<dbReference type="SMART" id="SM00485">
    <property type="entry name" value="XPGN"/>
    <property type="match status" value="1"/>
</dbReference>
<dbReference type="SUPFAM" id="SSF88723">
    <property type="entry name" value="PIN domain-like"/>
    <property type="match status" value="1"/>
</dbReference>